<comment type="caution">
    <text evidence="6">The sequence shown here is derived from an EMBL/GenBank/DDBJ whole genome shotgun (WGS) entry which is preliminary data.</text>
</comment>
<gene>
    <name evidence="6" type="ORF">CE91St16_15400</name>
</gene>
<accession>A0AA37KME5</accession>
<evidence type="ECO:0000256" key="4">
    <source>
        <dbReference type="SAM" id="MobiDB-lite"/>
    </source>
</evidence>
<dbReference type="EMBL" id="BQOL01000001">
    <property type="protein sequence ID" value="GKI18632.1"/>
    <property type="molecule type" value="Genomic_DNA"/>
</dbReference>
<dbReference type="PANTHER" id="PTHR43042:SF2">
    <property type="entry name" value="SAM-DEPENDENT METHYLTRANSFERASE"/>
    <property type="match status" value="1"/>
</dbReference>
<dbReference type="Gene3D" id="2.60.40.1180">
    <property type="entry name" value="Golgi alpha-mannosidase II"/>
    <property type="match status" value="1"/>
</dbReference>
<evidence type="ECO:0000313" key="6">
    <source>
        <dbReference type="EMBL" id="GKI18632.1"/>
    </source>
</evidence>
<dbReference type="InterPro" id="IPR029063">
    <property type="entry name" value="SAM-dependent_MTases_sf"/>
</dbReference>
<organism evidence="6 7">
    <name type="scientific">Alistipes finegoldii</name>
    <dbReference type="NCBI Taxonomy" id="214856"/>
    <lineage>
        <taxon>Bacteria</taxon>
        <taxon>Pseudomonadati</taxon>
        <taxon>Bacteroidota</taxon>
        <taxon>Bacteroidia</taxon>
        <taxon>Bacteroidales</taxon>
        <taxon>Rikenellaceae</taxon>
        <taxon>Alistipes</taxon>
    </lineage>
</organism>
<dbReference type="Gene3D" id="3.40.50.150">
    <property type="entry name" value="Vaccinia Virus protein VP39"/>
    <property type="match status" value="2"/>
</dbReference>
<keyword evidence="2" id="KW-0808">Transferase</keyword>
<dbReference type="Pfam" id="PF10672">
    <property type="entry name" value="Methyltrans_SAM"/>
    <property type="match status" value="1"/>
</dbReference>
<dbReference type="PANTHER" id="PTHR43042">
    <property type="entry name" value="SAM-DEPENDENT METHYLTRANSFERASE"/>
    <property type="match status" value="1"/>
</dbReference>
<evidence type="ECO:0000259" key="5">
    <source>
        <dbReference type="Pfam" id="PF10672"/>
    </source>
</evidence>
<dbReference type="RefSeq" id="WP_195291784.1">
    <property type="nucleotide sequence ID" value="NZ_AP025581.1"/>
</dbReference>
<dbReference type="InterPro" id="IPR019614">
    <property type="entry name" value="SAM-dep_methyl-trfase"/>
</dbReference>
<dbReference type="SUPFAM" id="SSF53335">
    <property type="entry name" value="S-adenosyl-L-methionine-dependent methyltransferases"/>
    <property type="match status" value="2"/>
</dbReference>
<feature type="domain" description="S-adenosylmethionine-dependent methyltransferase" evidence="5">
    <location>
        <begin position="176"/>
        <end position="303"/>
    </location>
</feature>
<dbReference type="AlphaFoldDB" id="A0AA37KME5"/>
<dbReference type="GO" id="GO:0032259">
    <property type="term" value="P:methylation"/>
    <property type="evidence" value="ECO:0007669"/>
    <property type="project" value="UniProtKB-KW"/>
</dbReference>
<name>A0AA37KME5_9BACT</name>
<evidence type="ECO:0000313" key="7">
    <source>
        <dbReference type="Proteomes" id="UP001055105"/>
    </source>
</evidence>
<dbReference type="GO" id="GO:0008168">
    <property type="term" value="F:methyltransferase activity"/>
    <property type="evidence" value="ECO:0007669"/>
    <property type="project" value="UniProtKB-KW"/>
</dbReference>
<feature type="compositionally biased region" description="Low complexity" evidence="4">
    <location>
        <begin position="141"/>
        <end position="155"/>
    </location>
</feature>
<sequence length="342" mass="37958">MQEQLTPAFGDYELIDTGDFEKLERFGRYVTRRPEPQAIWRRTLSEEEWRRAADASFLRDTRSEERGEWRLGPEMPSRWTVDYVYKGMRLRMRLGLTSFKHVGIFPEQAANWNFIYDNCRALASGGAAAMGIAGGKAPDAMPDTTAPAGAPATTASEGVLSGAAPKGRTAPRKPVTPRVLNLFAYTGGASLAARAAGAETTHVDSVKQVVTWSRENMELSGLDGIRWIVEDALKFVRREVRRGSRYNGIILDPPAYGRGANGEKWILEENICEMLACCAQLLEPQGAFLVLNLYSMGLSSTLARTAVRQAFGAPLEEQYGELCFTDRAGKQLPLGTYYRFIR</sequence>
<evidence type="ECO:0000256" key="1">
    <source>
        <dbReference type="ARBA" id="ARBA00022603"/>
    </source>
</evidence>
<keyword evidence="3" id="KW-0949">S-adenosyl-L-methionine</keyword>
<evidence type="ECO:0000256" key="3">
    <source>
        <dbReference type="ARBA" id="ARBA00022691"/>
    </source>
</evidence>
<dbReference type="Proteomes" id="UP001055105">
    <property type="component" value="Unassembled WGS sequence"/>
</dbReference>
<evidence type="ECO:0000256" key="2">
    <source>
        <dbReference type="ARBA" id="ARBA00022679"/>
    </source>
</evidence>
<feature type="region of interest" description="Disordered" evidence="4">
    <location>
        <begin position="141"/>
        <end position="172"/>
    </location>
</feature>
<keyword evidence="1 6" id="KW-0489">Methyltransferase</keyword>
<dbReference type="InterPro" id="IPR013780">
    <property type="entry name" value="Glyco_hydro_b"/>
</dbReference>
<reference evidence="6" key="1">
    <citation type="submission" date="2022-01" db="EMBL/GenBank/DDBJ databases">
        <title>Novel bile acid biosynthetic pathways are enriched in the microbiome of centenarians.</title>
        <authorList>
            <person name="Sato Y."/>
            <person name="Atarashi K."/>
            <person name="Plichta R.D."/>
            <person name="Arai Y."/>
            <person name="Sasajima S."/>
            <person name="Kearney M.S."/>
            <person name="Suda W."/>
            <person name="Takeshita K."/>
            <person name="Sasaki T."/>
            <person name="Okamoto S."/>
            <person name="Skelly N.A."/>
            <person name="Okamura Y."/>
            <person name="Vlamakis H."/>
            <person name="Li Y."/>
            <person name="Tanoue T."/>
            <person name="Takei H."/>
            <person name="Nittono H."/>
            <person name="Narushima S."/>
            <person name="Irie J."/>
            <person name="Itoh H."/>
            <person name="Moriya K."/>
            <person name="Sugiura Y."/>
            <person name="Suematsu M."/>
            <person name="Moritoki N."/>
            <person name="Shibata S."/>
            <person name="Littman R.D."/>
            <person name="Fischbach A.M."/>
            <person name="Uwamino Y."/>
            <person name="Inoue T."/>
            <person name="Honda A."/>
            <person name="Hattori M."/>
            <person name="Murai T."/>
            <person name="Xavier J.R."/>
            <person name="Hirose N."/>
            <person name="Honda K."/>
        </authorList>
    </citation>
    <scope>NUCLEOTIDE SEQUENCE</scope>
    <source>
        <strain evidence="6">CE91-St16</strain>
    </source>
</reference>
<proteinExistence type="predicted"/>
<dbReference type="CDD" id="cd02440">
    <property type="entry name" value="AdoMet_MTases"/>
    <property type="match status" value="1"/>
</dbReference>
<protein>
    <submittedName>
        <fullName evidence="6">SAM-dependent methyltransferase</fullName>
    </submittedName>
</protein>